<comment type="subcellular location">
    <subcellularLocation>
        <location evidence="1">Mitochondrion</location>
    </subcellularLocation>
</comment>
<organism evidence="9 10">
    <name type="scientific">Hanseniaspora uvarum</name>
    <name type="common">Yeast</name>
    <name type="synonym">Kloeckera apiculata</name>
    <dbReference type="NCBI Taxonomy" id="29833"/>
    <lineage>
        <taxon>Eukaryota</taxon>
        <taxon>Fungi</taxon>
        <taxon>Dikarya</taxon>
        <taxon>Ascomycota</taxon>
        <taxon>Saccharomycotina</taxon>
        <taxon>Saccharomycetes</taxon>
        <taxon>Saccharomycodales</taxon>
        <taxon>Saccharomycodaceae</taxon>
        <taxon>Hanseniaspora</taxon>
    </lineage>
</organism>
<evidence type="ECO:0000256" key="6">
    <source>
        <dbReference type="ARBA" id="ARBA00023274"/>
    </source>
</evidence>
<dbReference type="GO" id="GO:0005840">
    <property type="term" value="C:ribosome"/>
    <property type="evidence" value="ECO:0007669"/>
    <property type="project" value="UniProtKB-KW"/>
</dbReference>
<comment type="similarity">
    <text evidence="2">Belongs to the mitochondrion-specific ribosomal protein mL40 family.</text>
</comment>
<dbReference type="GO" id="GO:1990904">
    <property type="term" value="C:ribonucleoprotein complex"/>
    <property type="evidence" value="ECO:0007669"/>
    <property type="project" value="UniProtKB-KW"/>
</dbReference>
<dbReference type="Gene3D" id="6.10.250.3440">
    <property type="match status" value="1"/>
</dbReference>
<sequence length="136" mass="16353">MFRSTIVKLAADGKKPSKLQSQVNNLFNDKVRRGDLLSNSLNKEDYLKHRIIERYRTLYLNKQHLARQEQLENQYASMKEAMDTMKTLYPDLYLLSKDNDKNKRFPVEYRVPTEYPPTKVWEYNYLENKKIVEETK</sequence>
<keyword evidence="10" id="KW-1185">Reference proteome</keyword>
<dbReference type="PANTHER" id="PTHR39150:SF1">
    <property type="entry name" value="LARGE RIBOSOMAL SUBUNIT PROTEIN ML40"/>
    <property type="match status" value="1"/>
</dbReference>
<keyword evidence="5" id="KW-0496">Mitochondrion</keyword>
<keyword evidence="6" id="KW-0687">Ribonucleoprotein</keyword>
<reference evidence="10" key="1">
    <citation type="journal article" date="2016" name="Genome Announc.">
        <title>Genome sequences of three species of Hanseniaspora isolated from spontaneous wine fermentations.</title>
        <authorList>
            <person name="Sternes P.R."/>
            <person name="Lee D."/>
            <person name="Kutyna D.R."/>
            <person name="Borneman A.R."/>
        </authorList>
    </citation>
    <scope>NUCLEOTIDE SEQUENCE [LARGE SCALE GENOMIC DNA]</scope>
    <source>
        <strain evidence="10">AWRI3580</strain>
    </source>
</reference>
<dbReference type="Proteomes" id="UP000095358">
    <property type="component" value="Unassembled WGS sequence"/>
</dbReference>
<evidence type="ECO:0000256" key="5">
    <source>
        <dbReference type="ARBA" id="ARBA00023128"/>
    </source>
</evidence>
<dbReference type="Pfam" id="PF09812">
    <property type="entry name" value="MRP-L28"/>
    <property type="match status" value="1"/>
</dbReference>
<comment type="caution">
    <text evidence="9">The sequence shown here is derived from an EMBL/GenBank/DDBJ whole genome shotgun (WGS) entry which is preliminary data.</text>
</comment>
<feature type="coiled-coil region" evidence="8">
    <location>
        <begin position="61"/>
        <end position="88"/>
    </location>
</feature>
<accession>A0A1E5RYK1</accession>
<dbReference type="STRING" id="29833.A0A1E5RYK1"/>
<keyword evidence="8" id="KW-0175">Coiled coil</keyword>
<keyword evidence="4 9" id="KW-0689">Ribosomal protein</keyword>
<evidence type="ECO:0000256" key="3">
    <source>
        <dbReference type="ARBA" id="ARBA00022946"/>
    </source>
</evidence>
<dbReference type="OrthoDB" id="3970694at2759"/>
<keyword evidence="3" id="KW-0809">Transit peptide</keyword>
<dbReference type="InterPro" id="IPR042831">
    <property type="entry name" value="Ribosomal_mL40_fung"/>
</dbReference>
<dbReference type="GO" id="GO:0005739">
    <property type="term" value="C:mitochondrion"/>
    <property type="evidence" value="ECO:0007669"/>
    <property type="project" value="UniProtKB-SubCell"/>
</dbReference>
<dbReference type="GO" id="GO:0032543">
    <property type="term" value="P:mitochondrial translation"/>
    <property type="evidence" value="ECO:0007669"/>
    <property type="project" value="InterPro"/>
</dbReference>
<evidence type="ECO:0000256" key="2">
    <source>
        <dbReference type="ARBA" id="ARBA00009360"/>
    </source>
</evidence>
<name>A0A1E5RYK1_HANUV</name>
<gene>
    <name evidence="9" type="ORF">AWRI3580_g758</name>
</gene>
<evidence type="ECO:0000256" key="1">
    <source>
        <dbReference type="ARBA" id="ARBA00004173"/>
    </source>
</evidence>
<dbReference type="GO" id="GO:0003735">
    <property type="term" value="F:structural constituent of ribosome"/>
    <property type="evidence" value="ECO:0007669"/>
    <property type="project" value="InterPro"/>
</dbReference>
<evidence type="ECO:0000256" key="4">
    <source>
        <dbReference type="ARBA" id="ARBA00022980"/>
    </source>
</evidence>
<dbReference type="AlphaFoldDB" id="A0A1E5RYK1"/>
<dbReference type="VEuPathDB" id="FungiDB:AWRI3580_g758"/>
<evidence type="ECO:0000256" key="7">
    <source>
        <dbReference type="ARBA" id="ARBA00035192"/>
    </source>
</evidence>
<evidence type="ECO:0000313" key="9">
    <source>
        <dbReference type="EMBL" id="OEJ92052.1"/>
    </source>
</evidence>
<dbReference type="InterPro" id="IPR019192">
    <property type="entry name" value="Ribosomal_mL40"/>
</dbReference>
<evidence type="ECO:0000313" key="10">
    <source>
        <dbReference type="Proteomes" id="UP000095358"/>
    </source>
</evidence>
<proteinExistence type="inferred from homology"/>
<protein>
    <recommendedName>
        <fullName evidence="7">Large ribosomal subunit protein mL40</fullName>
    </recommendedName>
</protein>
<dbReference type="EMBL" id="LPNN01000002">
    <property type="protein sequence ID" value="OEJ92052.1"/>
    <property type="molecule type" value="Genomic_DNA"/>
</dbReference>
<evidence type="ECO:0000256" key="8">
    <source>
        <dbReference type="SAM" id="Coils"/>
    </source>
</evidence>
<dbReference type="PANTHER" id="PTHR39150">
    <property type="entry name" value="54S RIBOSOMAL PROTEIN L28, MITOCHONDRIAL"/>
    <property type="match status" value="1"/>
</dbReference>